<organism evidence="1">
    <name type="scientific">uncultured Caudovirales phage</name>
    <dbReference type="NCBI Taxonomy" id="2100421"/>
    <lineage>
        <taxon>Viruses</taxon>
        <taxon>Duplodnaviria</taxon>
        <taxon>Heunggongvirae</taxon>
        <taxon>Uroviricota</taxon>
        <taxon>Caudoviricetes</taxon>
        <taxon>Peduoviridae</taxon>
        <taxon>Maltschvirus</taxon>
        <taxon>Maltschvirus maltsch</taxon>
    </lineage>
</organism>
<evidence type="ECO:0000313" key="1">
    <source>
        <dbReference type="EMBL" id="CAB4222482.1"/>
    </source>
</evidence>
<name>A0A6J5T3Y8_9CAUD</name>
<reference evidence="1" key="1">
    <citation type="submission" date="2020-05" db="EMBL/GenBank/DDBJ databases">
        <authorList>
            <person name="Chiriac C."/>
            <person name="Salcher M."/>
            <person name="Ghai R."/>
            <person name="Kavagutti S V."/>
        </authorList>
    </citation>
    <scope>NUCLEOTIDE SEQUENCE</scope>
</reference>
<protein>
    <submittedName>
        <fullName evidence="1">Uncharacterized protein</fullName>
    </submittedName>
</protein>
<gene>
    <name evidence="1" type="ORF">UFOVP1655_112</name>
</gene>
<proteinExistence type="predicted"/>
<dbReference type="EMBL" id="LR797523">
    <property type="protein sequence ID" value="CAB4222482.1"/>
    <property type="molecule type" value="Genomic_DNA"/>
</dbReference>
<accession>A0A6J5T3Y8</accession>
<sequence>MKLSDKMVKVQETVTVSMYDNGYVVEISGRDSDEEWVTSKILCDTLDKVYVLIDEASKMERD</sequence>